<dbReference type="PROSITE" id="PS50893">
    <property type="entry name" value="ABC_TRANSPORTER_2"/>
    <property type="match status" value="1"/>
</dbReference>
<name>X1MEG6_9ZZZZ</name>
<dbReference type="PROSITE" id="PS00211">
    <property type="entry name" value="ABC_TRANSPORTER_1"/>
    <property type="match status" value="1"/>
</dbReference>
<dbReference type="InterPro" id="IPR003439">
    <property type="entry name" value="ABC_transporter-like_ATP-bd"/>
</dbReference>
<evidence type="ECO:0000259" key="3">
    <source>
        <dbReference type="PROSITE" id="PS50893"/>
    </source>
</evidence>
<keyword evidence="2" id="KW-0067">ATP-binding</keyword>
<feature type="domain" description="ABC transporter" evidence="3">
    <location>
        <begin position="3"/>
        <end position="202"/>
    </location>
</feature>
<accession>X1MEG6</accession>
<evidence type="ECO:0000256" key="2">
    <source>
        <dbReference type="ARBA" id="ARBA00022840"/>
    </source>
</evidence>
<proteinExistence type="predicted"/>
<dbReference type="InterPro" id="IPR027417">
    <property type="entry name" value="P-loop_NTPase"/>
</dbReference>
<dbReference type="SMART" id="SM00382">
    <property type="entry name" value="AAA"/>
    <property type="match status" value="1"/>
</dbReference>
<comment type="caution">
    <text evidence="4">The sequence shown here is derived from an EMBL/GenBank/DDBJ whole genome shotgun (WGS) entry which is preliminary data.</text>
</comment>
<dbReference type="PANTHER" id="PTHR43204:SF2">
    <property type="entry name" value="ABC TRANSPORTER, ATP-BINDING PROTEIN"/>
    <property type="match status" value="1"/>
</dbReference>
<dbReference type="EMBL" id="BARV01008110">
    <property type="protein sequence ID" value="GAI16456.1"/>
    <property type="molecule type" value="Genomic_DNA"/>
</dbReference>
<dbReference type="Gene3D" id="3.40.50.300">
    <property type="entry name" value="P-loop containing nucleotide triphosphate hydrolases"/>
    <property type="match status" value="1"/>
</dbReference>
<sequence>GILGENGTGKTTLAHLIMGTNNYKPTGGQIIFEGQDIAGLSISQRAKKGISLAWQEPVRIEGLRVGDYLKLSGNNFGIEQAKHCLGLVGLEPAQYLDRDIDNTLSGGERKRIELASLLAMQPKLAILDEPDSGIDIISLPLILNGIVEMSKQGSSVLLITHNEKVAEIAHRVSVLCAGKILMTGAPAETSRWFKDNCRSCPHINEPVEGAGKL</sequence>
<gene>
    <name evidence="4" type="ORF">S06H3_16394</name>
</gene>
<dbReference type="AlphaFoldDB" id="X1MEG6"/>
<protein>
    <recommendedName>
        <fullName evidence="3">ABC transporter domain-containing protein</fullName>
    </recommendedName>
</protein>
<keyword evidence="1" id="KW-0547">Nucleotide-binding</keyword>
<feature type="non-terminal residue" evidence="4">
    <location>
        <position position="1"/>
    </location>
</feature>
<evidence type="ECO:0000256" key="1">
    <source>
        <dbReference type="ARBA" id="ARBA00022741"/>
    </source>
</evidence>
<dbReference type="InterPro" id="IPR003593">
    <property type="entry name" value="AAA+_ATPase"/>
</dbReference>
<evidence type="ECO:0000313" key="4">
    <source>
        <dbReference type="EMBL" id="GAI16456.1"/>
    </source>
</evidence>
<dbReference type="GO" id="GO:0016887">
    <property type="term" value="F:ATP hydrolysis activity"/>
    <property type="evidence" value="ECO:0007669"/>
    <property type="project" value="InterPro"/>
</dbReference>
<dbReference type="InterPro" id="IPR017871">
    <property type="entry name" value="ABC_transporter-like_CS"/>
</dbReference>
<reference evidence="4" key="1">
    <citation type="journal article" date="2014" name="Front. Microbiol.">
        <title>High frequency of phylogenetically diverse reductive dehalogenase-homologous genes in deep subseafloor sedimentary metagenomes.</title>
        <authorList>
            <person name="Kawai M."/>
            <person name="Futagami T."/>
            <person name="Toyoda A."/>
            <person name="Takaki Y."/>
            <person name="Nishi S."/>
            <person name="Hori S."/>
            <person name="Arai W."/>
            <person name="Tsubouchi T."/>
            <person name="Morono Y."/>
            <person name="Uchiyama I."/>
            <person name="Ito T."/>
            <person name="Fujiyama A."/>
            <person name="Inagaki F."/>
            <person name="Takami H."/>
        </authorList>
    </citation>
    <scope>NUCLEOTIDE SEQUENCE</scope>
    <source>
        <strain evidence="4">Expedition CK06-06</strain>
    </source>
</reference>
<organism evidence="4">
    <name type="scientific">marine sediment metagenome</name>
    <dbReference type="NCBI Taxonomy" id="412755"/>
    <lineage>
        <taxon>unclassified sequences</taxon>
        <taxon>metagenomes</taxon>
        <taxon>ecological metagenomes</taxon>
    </lineage>
</organism>
<dbReference type="SUPFAM" id="SSF52540">
    <property type="entry name" value="P-loop containing nucleoside triphosphate hydrolases"/>
    <property type="match status" value="1"/>
</dbReference>
<dbReference type="PANTHER" id="PTHR43204">
    <property type="entry name" value="ABC TRANSPORTER I FAMILY MEMBER 6, CHLOROPLASTIC"/>
    <property type="match status" value="1"/>
</dbReference>
<dbReference type="InterPro" id="IPR010230">
    <property type="entry name" value="FeS-cluster_ATPase_SufC"/>
</dbReference>
<dbReference type="GO" id="GO:0005524">
    <property type="term" value="F:ATP binding"/>
    <property type="evidence" value="ECO:0007669"/>
    <property type="project" value="UniProtKB-KW"/>
</dbReference>
<dbReference type="Pfam" id="PF00005">
    <property type="entry name" value="ABC_tran"/>
    <property type="match status" value="1"/>
</dbReference>